<comment type="caution">
    <text evidence="2">The sequence shown here is derived from an EMBL/GenBank/DDBJ whole genome shotgun (WGS) entry which is preliminary data.</text>
</comment>
<name>A0A8S1L9N6_PARPR</name>
<evidence type="ECO:0008006" key="4">
    <source>
        <dbReference type="Google" id="ProtNLM"/>
    </source>
</evidence>
<organism evidence="2 3">
    <name type="scientific">Paramecium primaurelia</name>
    <dbReference type="NCBI Taxonomy" id="5886"/>
    <lineage>
        <taxon>Eukaryota</taxon>
        <taxon>Sar</taxon>
        <taxon>Alveolata</taxon>
        <taxon>Ciliophora</taxon>
        <taxon>Intramacronucleata</taxon>
        <taxon>Oligohymenophorea</taxon>
        <taxon>Peniculida</taxon>
        <taxon>Parameciidae</taxon>
        <taxon>Paramecium</taxon>
    </lineage>
</organism>
<keyword evidence="1" id="KW-1133">Transmembrane helix</keyword>
<dbReference type="Proteomes" id="UP000688137">
    <property type="component" value="Unassembled WGS sequence"/>
</dbReference>
<evidence type="ECO:0000256" key="1">
    <source>
        <dbReference type="SAM" id="Phobius"/>
    </source>
</evidence>
<sequence length="213" mass="25982">MLYLNEKQTTLTHSTLNISLFYQSYKVGIFQETYWENKRRSVLNRNQKYFRQHLNTLESQQKDFYVKRISPNHFTLTILRFLILLKIFEKSNSQAIIVQYLIIASSIIKVYSFISKNGQYETFQLQNYFWMNYLVINYYLRYHYLIIIRRKMSKAPQKNLQLFNLVDWLKVENMELHVLRGSKESYDEYTEDKYSTQIIKSQQIQIEVFLNLK</sequence>
<feature type="transmembrane region" description="Helical" evidence="1">
    <location>
        <begin position="95"/>
        <end position="114"/>
    </location>
</feature>
<keyword evidence="1" id="KW-0812">Transmembrane</keyword>
<gene>
    <name evidence="2" type="ORF">PPRIM_AZ9-3.1.T0360327</name>
</gene>
<reference evidence="2" key="1">
    <citation type="submission" date="2021-01" db="EMBL/GenBank/DDBJ databases">
        <authorList>
            <consortium name="Genoscope - CEA"/>
            <person name="William W."/>
        </authorList>
    </citation>
    <scope>NUCLEOTIDE SEQUENCE</scope>
</reference>
<keyword evidence="3" id="KW-1185">Reference proteome</keyword>
<protein>
    <recommendedName>
        <fullName evidence="4">Transmembrane protein</fullName>
    </recommendedName>
</protein>
<accession>A0A8S1L9N6</accession>
<evidence type="ECO:0000313" key="2">
    <source>
        <dbReference type="EMBL" id="CAD8064840.1"/>
    </source>
</evidence>
<dbReference type="EMBL" id="CAJJDM010000035">
    <property type="protein sequence ID" value="CAD8064840.1"/>
    <property type="molecule type" value="Genomic_DNA"/>
</dbReference>
<dbReference type="AlphaFoldDB" id="A0A8S1L9N6"/>
<feature type="transmembrane region" description="Helical" evidence="1">
    <location>
        <begin position="129"/>
        <end position="148"/>
    </location>
</feature>
<evidence type="ECO:0000313" key="3">
    <source>
        <dbReference type="Proteomes" id="UP000688137"/>
    </source>
</evidence>
<proteinExistence type="predicted"/>
<keyword evidence="1" id="KW-0472">Membrane</keyword>